<dbReference type="Gene3D" id="1.10.630.10">
    <property type="entry name" value="Cytochrome P450"/>
    <property type="match status" value="1"/>
</dbReference>
<dbReference type="EC" id="1.14.13.-" evidence="11"/>
<protein>
    <submittedName>
        <fullName evidence="11">Nocardicin N-oxygenase</fullName>
        <ecNumber evidence="11">1.14.13.-</ecNumber>
    </submittedName>
</protein>
<feature type="binding site" description="axial binding residue" evidence="8">
    <location>
        <position position="360"/>
    </location>
    <ligand>
        <name>heme</name>
        <dbReference type="ChEBI" id="CHEBI:30413"/>
    </ligand>
    <ligandPart>
        <name>Fe</name>
        <dbReference type="ChEBI" id="CHEBI:18248"/>
    </ligandPart>
</feature>
<dbReference type="SUPFAM" id="SSF48264">
    <property type="entry name" value="Cytochrome P450"/>
    <property type="match status" value="1"/>
</dbReference>
<dbReference type="AlphaFoldDB" id="A0A7Y9JM21"/>
<comment type="caution">
    <text evidence="11">The sequence shown here is derived from an EMBL/GenBank/DDBJ whole genome shotgun (WGS) entry which is preliminary data.</text>
</comment>
<evidence type="ECO:0000313" key="12">
    <source>
        <dbReference type="Proteomes" id="UP000529783"/>
    </source>
</evidence>
<keyword evidence="7 9" id="KW-0503">Monooxygenase</keyword>
<proteinExistence type="inferred from homology"/>
<dbReference type="GO" id="GO:0020037">
    <property type="term" value="F:heme binding"/>
    <property type="evidence" value="ECO:0007669"/>
    <property type="project" value="InterPro"/>
</dbReference>
<dbReference type="PRINTS" id="PR00463">
    <property type="entry name" value="EP450I"/>
</dbReference>
<dbReference type="PRINTS" id="PR00385">
    <property type="entry name" value="P450"/>
</dbReference>
<feature type="region of interest" description="Disordered" evidence="10">
    <location>
        <begin position="1"/>
        <end position="22"/>
    </location>
</feature>
<evidence type="ECO:0000256" key="1">
    <source>
        <dbReference type="ARBA" id="ARBA00001971"/>
    </source>
</evidence>
<keyword evidence="3 8" id="KW-0349">Heme</keyword>
<evidence type="ECO:0000256" key="2">
    <source>
        <dbReference type="ARBA" id="ARBA00010617"/>
    </source>
</evidence>
<evidence type="ECO:0000256" key="5">
    <source>
        <dbReference type="ARBA" id="ARBA00023002"/>
    </source>
</evidence>
<name>A0A7Y9JM21_9ACTN</name>
<keyword evidence="12" id="KW-1185">Reference proteome</keyword>
<dbReference type="GO" id="GO:0016705">
    <property type="term" value="F:oxidoreductase activity, acting on paired donors, with incorporation or reduction of molecular oxygen"/>
    <property type="evidence" value="ECO:0007669"/>
    <property type="project" value="InterPro"/>
</dbReference>
<dbReference type="Proteomes" id="UP000529783">
    <property type="component" value="Unassembled WGS sequence"/>
</dbReference>
<keyword evidence="4 8" id="KW-0479">Metal-binding</keyword>
<evidence type="ECO:0000256" key="6">
    <source>
        <dbReference type="ARBA" id="ARBA00023004"/>
    </source>
</evidence>
<organism evidence="11 12">
    <name type="scientific">Actinomadura luteofluorescens</name>
    <dbReference type="NCBI Taxonomy" id="46163"/>
    <lineage>
        <taxon>Bacteria</taxon>
        <taxon>Bacillati</taxon>
        <taxon>Actinomycetota</taxon>
        <taxon>Actinomycetes</taxon>
        <taxon>Streptosporangiales</taxon>
        <taxon>Thermomonosporaceae</taxon>
        <taxon>Actinomadura</taxon>
    </lineage>
</organism>
<dbReference type="GO" id="GO:0004497">
    <property type="term" value="F:monooxygenase activity"/>
    <property type="evidence" value="ECO:0007669"/>
    <property type="project" value="UniProtKB-KW"/>
</dbReference>
<evidence type="ECO:0000256" key="7">
    <source>
        <dbReference type="ARBA" id="ARBA00023033"/>
    </source>
</evidence>
<evidence type="ECO:0000256" key="4">
    <source>
        <dbReference type="ARBA" id="ARBA00022723"/>
    </source>
</evidence>
<sequence length="418" mass="45614">MTATDHPRYPFPCQDVPVDGRRPADPMGLSALYDGLAPVSRVRLPEGHEAFLVTGHAECRRVLREQDTFQRAGADAIPPYPHTSPTMLALDGREHRAQRDLIGNAFAPARIDRYRPTVERLTSRLLDALVQAGDPIEVNEQLAMPLTLGVIGSAMGLPDDDLPLFRTWGDLFLSTGADRAADNERAMLEMTAYMAGRLGGLMSDVDPASEDVGLLSVIAANAVRRQTGLEEAALLAASVVIAGWETTAAAIGGFLFRLLTAREQGGDTLYRLLAAQPHRIPGAVEELLRTTPGTAFESAQPRRAAREVDLGGVRLRAGDLVIPAVDRANRDPDVFEDPEHIDFQRTPNHHLAFGGGPHVCLGAPLARLELTTALRELTRRFPDARLHHAPHDVVWNTATSIRHPVALWLDLAHQEPER</sequence>
<dbReference type="RefSeq" id="WP_179848408.1">
    <property type="nucleotide sequence ID" value="NZ_JACCBA010000001.1"/>
</dbReference>
<comment type="similarity">
    <text evidence="2 9">Belongs to the cytochrome P450 family.</text>
</comment>
<evidence type="ECO:0000256" key="8">
    <source>
        <dbReference type="PIRSR" id="PIRSR602401-1"/>
    </source>
</evidence>
<dbReference type="InterPro" id="IPR002401">
    <property type="entry name" value="Cyt_P450_E_grp-I"/>
</dbReference>
<keyword evidence="6 8" id="KW-0408">Iron</keyword>
<dbReference type="FunFam" id="1.10.630.10:FF:000018">
    <property type="entry name" value="Cytochrome P450 monooxygenase"/>
    <property type="match status" value="1"/>
</dbReference>
<reference evidence="11 12" key="1">
    <citation type="submission" date="2020-07" db="EMBL/GenBank/DDBJ databases">
        <title>Sequencing the genomes of 1000 actinobacteria strains.</title>
        <authorList>
            <person name="Klenk H.-P."/>
        </authorList>
    </citation>
    <scope>NUCLEOTIDE SEQUENCE [LARGE SCALE GENOMIC DNA]</scope>
    <source>
        <strain evidence="11 12">DSM 40398</strain>
    </source>
</reference>
<dbReference type="EMBL" id="JACCBA010000001">
    <property type="protein sequence ID" value="NYD52164.1"/>
    <property type="molecule type" value="Genomic_DNA"/>
</dbReference>
<dbReference type="Pfam" id="PF00067">
    <property type="entry name" value="p450"/>
    <property type="match status" value="1"/>
</dbReference>
<keyword evidence="5 9" id="KW-0560">Oxidoreductase</keyword>
<evidence type="ECO:0000313" key="11">
    <source>
        <dbReference type="EMBL" id="NYD52164.1"/>
    </source>
</evidence>
<evidence type="ECO:0000256" key="9">
    <source>
        <dbReference type="RuleBase" id="RU000461"/>
    </source>
</evidence>
<accession>A0A7Y9JM21</accession>
<dbReference type="PANTHER" id="PTHR46696">
    <property type="entry name" value="P450, PUTATIVE (EUROFUNG)-RELATED"/>
    <property type="match status" value="1"/>
</dbReference>
<comment type="cofactor">
    <cofactor evidence="1 8">
        <name>heme</name>
        <dbReference type="ChEBI" id="CHEBI:30413"/>
    </cofactor>
</comment>
<dbReference type="InterPro" id="IPR036396">
    <property type="entry name" value="Cyt_P450_sf"/>
</dbReference>
<evidence type="ECO:0000256" key="3">
    <source>
        <dbReference type="ARBA" id="ARBA00022617"/>
    </source>
</evidence>
<dbReference type="GO" id="GO:0005506">
    <property type="term" value="F:iron ion binding"/>
    <property type="evidence" value="ECO:0007669"/>
    <property type="project" value="InterPro"/>
</dbReference>
<evidence type="ECO:0000256" key="10">
    <source>
        <dbReference type="SAM" id="MobiDB-lite"/>
    </source>
</evidence>
<dbReference type="InterPro" id="IPR017972">
    <property type="entry name" value="Cyt_P450_CS"/>
</dbReference>
<dbReference type="InterPro" id="IPR001128">
    <property type="entry name" value="Cyt_P450"/>
</dbReference>
<dbReference type="PANTHER" id="PTHR46696:SF5">
    <property type="entry name" value="CYTOCHROME P450 BJ-1"/>
    <property type="match status" value="1"/>
</dbReference>
<dbReference type="PROSITE" id="PS00086">
    <property type="entry name" value="CYTOCHROME_P450"/>
    <property type="match status" value="1"/>
</dbReference>
<gene>
    <name evidence="11" type="ORF">BJY14_008147</name>
</gene>